<keyword evidence="1" id="KW-0732">Signal</keyword>
<feature type="signal peptide" evidence="1">
    <location>
        <begin position="1"/>
        <end position="18"/>
    </location>
</feature>
<dbReference type="AlphaFoldDB" id="A0A914D0Z5"/>
<accession>A0A914D0Z5</accession>
<keyword evidence="2" id="KW-1185">Reference proteome</keyword>
<name>A0A914D0Z5_9BILA</name>
<dbReference type="WBParaSite" id="ACRNAN_scaffold17293.g7065.t1">
    <property type="protein sequence ID" value="ACRNAN_scaffold17293.g7065.t1"/>
    <property type="gene ID" value="ACRNAN_scaffold17293.g7065"/>
</dbReference>
<evidence type="ECO:0000313" key="3">
    <source>
        <dbReference type="WBParaSite" id="ACRNAN_scaffold17293.g7065.t1"/>
    </source>
</evidence>
<dbReference type="Proteomes" id="UP000887540">
    <property type="component" value="Unplaced"/>
</dbReference>
<feature type="chain" id="PRO_5037482848" evidence="1">
    <location>
        <begin position="19"/>
        <end position="237"/>
    </location>
</feature>
<reference evidence="3" key="1">
    <citation type="submission" date="2022-11" db="UniProtKB">
        <authorList>
            <consortium name="WormBaseParasite"/>
        </authorList>
    </citation>
    <scope>IDENTIFICATION</scope>
</reference>
<protein>
    <submittedName>
        <fullName evidence="3">DUF4794 domain-containing protein</fullName>
    </submittedName>
</protein>
<proteinExistence type="predicted"/>
<organism evidence="2 3">
    <name type="scientific">Acrobeloides nanus</name>
    <dbReference type="NCBI Taxonomy" id="290746"/>
    <lineage>
        <taxon>Eukaryota</taxon>
        <taxon>Metazoa</taxon>
        <taxon>Ecdysozoa</taxon>
        <taxon>Nematoda</taxon>
        <taxon>Chromadorea</taxon>
        <taxon>Rhabditida</taxon>
        <taxon>Tylenchina</taxon>
        <taxon>Cephalobomorpha</taxon>
        <taxon>Cephaloboidea</taxon>
        <taxon>Cephalobidae</taxon>
        <taxon>Acrobeloides</taxon>
    </lineage>
</organism>
<evidence type="ECO:0000256" key="1">
    <source>
        <dbReference type="SAM" id="SignalP"/>
    </source>
</evidence>
<evidence type="ECO:0000313" key="2">
    <source>
        <dbReference type="Proteomes" id="UP000887540"/>
    </source>
</evidence>
<sequence>MTFTYLILTSAIFAFSSCAPSISNFNIGRGNYEKPQNIRSPFSETAEEYPLMTNGPVPPSLPPPASDFPIERSNYQHPAQLAHDAVITQNEDDDDFKLVAVDRLPPGVDTHPPASMPQDFKAAPEAQKPEFDYASLFSGQQLFPIVEETNAENSQPKQDAFLVKNAPGTKEESTLFVPPPNGMKPKFTGSFIKGVEEPVAENETVSAVGGIETEEGPITNPASYYLEGMDFSKVRRV</sequence>